<sequence length="346" mass="38734">RDGRNTGEVVDTRWSAFARTDLVDRSGDTGLNFYVDGGAGSYMFRFPGDYRRLFFLRREAAFFPYYFGKRERALIVGPGGGADVLYALMTGWRDIEAVEINPEIVDLVRERGDYNGHLYDLQGVDVHTGDGRNYLQRSDRRYDLIALPLVYAEAADLVGYALAENYLFTREAFAAYLDHLGEGGRLVLVVHNHALMLRVVATLEALWLERGGEPGRILDHLVVVNGSRGDATSEEAYRPLLLVQKKPYTAYQLGQFRKVMTELELNAYFMPGLRERSAFTPLRTAGLAAFVAATEFDISPVTDDRPFFYDATPGLDVKLVWLLWGSGFLGVVALLAPLAFGAMCER</sequence>
<protein>
    <recommendedName>
        <fullName evidence="3">PABS domain-containing protein</fullName>
    </recommendedName>
</protein>
<dbReference type="EMBL" id="UINC01105885">
    <property type="protein sequence ID" value="SVC70161.1"/>
    <property type="molecule type" value="Genomic_DNA"/>
</dbReference>
<dbReference type="InterPro" id="IPR029063">
    <property type="entry name" value="SAM-dependent_MTases_sf"/>
</dbReference>
<reference evidence="2" key="1">
    <citation type="submission" date="2018-05" db="EMBL/GenBank/DDBJ databases">
        <authorList>
            <person name="Lanie J.A."/>
            <person name="Ng W.-L."/>
            <person name="Kazmierczak K.M."/>
            <person name="Andrzejewski T.M."/>
            <person name="Davidsen T.M."/>
            <person name="Wayne K.J."/>
            <person name="Tettelin H."/>
            <person name="Glass J.I."/>
            <person name="Rusch D."/>
            <person name="Podicherti R."/>
            <person name="Tsui H.-C.T."/>
            <person name="Winkler M.E."/>
        </authorList>
    </citation>
    <scope>NUCLEOTIDE SEQUENCE</scope>
</reference>
<dbReference type="Gene3D" id="3.40.50.150">
    <property type="entry name" value="Vaccinia Virus protein VP39"/>
    <property type="match status" value="1"/>
</dbReference>
<evidence type="ECO:0008006" key="3">
    <source>
        <dbReference type="Google" id="ProtNLM"/>
    </source>
</evidence>
<name>A0A382PE51_9ZZZZ</name>
<gene>
    <name evidence="2" type="ORF">METZ01_LOCUS323015</name>
</gene>
<evidence type="ECO:0000256" key="1">
    <source>
        <dbReference type="SAM" id="Phobius"/>
    </source>
</evidence>
<keyword evidence="1" id="KW-0812">Transmembrane</keyword>
<keyword evidence="1" id="KW-1133">Transmembrane helix</keyword>
<feature type="non-terminal residue" evidence="2">
    <location>
        <position position="346"/>
    </location>
</feature>
<proteinExistence type="predicted"/>
<keyword evidence="1" id="KW-0472">Membrane</keyword>
<feature type="non-terminal residue" evidence="2">
    <location>
        <position position="1"/>
    </location>
</feature>
<accession>A0A382PE51</accession>
<organism evidence="2">
    <name type="scientific">marine metagenome</name>
    <dbReference type="NCBI Taxonomy" id="408172"/>
    <lineage>
        <taxon>unclassified sequences</taxon>
        <taxon>metagenomes</taxon>
        <taxon>ecological metagenomes</taxon>
    </lineage>
</organism>
<dbReference type="CDD" id="cd02440">
    <property type="entry name" value="AdoMet_MTases"/>
    <property type="match status" value="1"/>
</dbReference>
<dbReference type="AlphaFoldDB" id="A0A382PE51"/>
<dbReference type="SUPFAM" id="SSF53335">
    <property type="entry name" value="S-adenosyl-L-methionine-dependent methyltransferases"/>
    <property type="match status" value="1"/>
</dbReference>
<feature type="transmembrane region" description="Helical" evidence="1">
    <location>
        <begin position="319"/>
        <end position="340"/>
    </location>
</feature>
<evidence type="ECO:0000313" key="2">
    <source>
        <dbReference type="EMBL" id="SVC70161.1"/>
    </source>
</evidence>